<reference evidence="2 3" key="1">
    <citation type="journal article" date="2016" name="Sci. Rep.">
        <title>The genome sequence of the outbreeding globe artichoke constructed de novo incorporating a phase-aware low-pass sequencing strategy of F1 progeny.</title>
        <authorList>
            <person name="Scaglione D."/>
            <person name="Reyes-Chin-Wo S."/>
            <person name="Acquadro A."/>
            <person name="Froenicke L."/>
            <person name="Portis E."/>
            <person name="Beitel C."/>
            <person name="Tirone M."/>
            <person name="Mauro R."/>
            <person name="Lo Monaco A."/>
            <person name="Mauromicale G."/>
            <person name="Faccioli P."/>
            <person name="Cattivelli L."/>
            <person name="Rieseberg L."/>
            <person name="Michelmore R."/>
            <person name="Lanteri S."/>
        </authorList>
    </citation>
    <scope>NUCLEOTIDE SEQUENCE [LARGE SCALE GENOMIC DNA]</scope>
    <source>
        <strain evidence="2">2C</strain>
    </source>
</reference>
<dbReference type="AlphaFoldDB" id="A0A124SHC9"/>
<dbReference type="Proteomes" id="UP000243975">
    <property type="component" value="Unassembled WGS sequence"/>
</dbReference>
<evidence type="ECO:0000256" key="1">
    <source>
        <dbReference type="SAM" id="SignalP"/>
    </source>
</evidence>
<dbReference type="EMBL" id="LEKV01001070">
    <property type="protein sequence ID" value="KVI09152.1"/>
    <property type="molecule type" value="Genomic_DNA"/>
</dbReference>
<keyword evidence="1" id="KW-0732">Signal</keyword>
<organism evidence="2 3">
    <name type="scientific">Cynara cardunculus var. scolymus</name>
    <name type="common">Globe artichoke</name>
    <name type="synonym">Cynara scolymus</name>
    <dbReference type="NCBI Taxonomy" id="59895"/>
    <lineage>
        <taxon>Eukaryota</taxon>
        <taxon>Viridiplantae</taxon>
        <taxon>Streptophyta</taxon>
        <taxon>Embryophyta</taxon>
        <taxon>Tracheophyta</taxon>
        <taxon>Spermatophyta</taxon>
        <taxon>Magnoliopsida</taxon>
        <taxon>eudicotyledons</taxon>
        <taxon>Gunneridae</taxon>
        <taxon>Pentapetalae</taxon>
        <taxon>asterids</taxon>
        <taxon>campanulids</taxon>
        <taxon>Asterales</taxon>
        <taxon>Asteraceae</taxon>
        <taxon>Carduoideae</taxon>
        <taxon>Cardueae</taxon>
        <taxon>Carduinae</taxon>
        <taxon>Cynara</taxon>
    </lineage>
</organism>
<evidence type="ECO:0008006" key="4">
    <source>
        <dbReference type="Google" id="ProtNLM"/>
    </source>
</evidence>
<accession>A0A124SHC9</accession>
<sequence>MAKFVAVFLLALIAIFMLQATVSAKGGHGHGSGPGSLTSSRKFYILLLDSVFDLFD</sequence>
<evidence type="ECO:0000313" key="3">
    <source>
        <dbReference type="Proteomes" id="UP000243975"/>
    </source>
</evidence>
<name>A0A124SHC9_CYNCS</name>
<comment type="caution">
    <text evidence="2">The sequence shown here is derived from an EMBL/GenBank/DDBJ whole genome shotgun (WGS) entry which is preliminary data.</text>
</comment>
<feature type="signal peptide" evidence="1">
    <location>
        <begin position="1"/>
        <end position="24"/>
    </location>
</feature>
<feature type="chain" id="PRO_5007176250" description="Transmembrane protein" evidence="1">
    <location>
        <begin position="25"/>
        <end position="56"/>
    </location>
</feature>
<dbReference type="Gramene" id="KVI09152">
    <property type="protein sequence ID" value="KVI09152"/>
    <property type="gene ID" value="Ccrd_012512"/>
</dbReference>
<protein>
    <recommendedName>
        <fullName evidence="4">Transmembrane protein</fullName>
    </recommendedName>
</protein>
<dbReference type="STRING" id="59895.A0A124SHC9"/>
<gene>
    <name evidence="2" type="ORF">Ccrd_012512</name>
</gene>
<proteinExistence type="predicted"/>
<keyword evidence="3" id="KW-1185">Reference proteome</keyword>
<evidence type="ECO:0000313" key="2">
    <source>
        <dbReference type="EMBL" id="KVI09152.1"/>
    </source>
</evidence>